<gene>
    <name evidence="2" type="ORF">KQ656_01980</name>
    <name evidence="3" type="ORF">PYH69_01465</name>
</gene>
<dbReference type="AlphaFoldDB" id="A0A2H4UFT6"/>
<evidence type="ECO:0000313" key="1">
    <source>
        <dbReference type="EMBL" id="ATZ72116.1"/>
    </source>
</evidence>
<accession>A0A2H4UFT6</accession>
<dbReference type="EMBL" id="CP118848">
    <property type="protein sequence ID" value="WHI60321.1"/>
    <property type="molecule type" value="Genomic_DNA"/>
</dbReference>
<dbReference type="Proteomes" id="UP000770161">
    <property type="component" value="Unassembled WGS sequence"/>
</dbReference>
<keyword evidence="4" id="KW-1185">Reference proteome</keyword>
<evidence type="ECO:0000313" key="3">
    <source>
        <dbReference type="EMBL" id="WHI60321.1"/>
    </source>
</evidence>
<proteinExistence type="predicted"/>
<evidence type="ECO:0000313" key="4">
    <source>
        <dbReference type="Proteomes" id="UP000770161"/>
    </source>
</evidence>
<reference evidence="2 4" key="2">
    <citation type="submission" date="2021-06" db="EMBL/GenBank/DDBJ databases">
        <title>Staphylococcus lentus K169 genome sequencing.</title>
        <authorList>
            <person name="Sundareshan S."/>
            <person name="Akhila D.S."/>
            <person name="Prachi D."/>
            <person name="Sivakumar R."/>
            <person name="Rajendhran J."/>
            <person name="Isloor S."/>
            <person name="Hegde N.R."/>
        </authorList>
    </citation>
    <scope>NUCLEOTIDE SEQUENCE [LARGE SCALE GENOMIC DNA]</scope>
    <source>
        <strain evidence="2 4">K169</strain>
    </source>
</reference>
<sequence length="114" mass="13654">MERKRISFNDEAVLDYCNIMGYQYYEEVPVQYLLSVLREFDSFKPYMGSNVKLKQIKTEFEQTERIMTLENYEAEIVCLNESKLDNMTLYEYEMKLFKKQKVIAKIKAEFGIGQ</sequence>
<reference evidence="1" key="1">
    <citation type="submission" date="2017-11" db="EMBL/GenBank/DDBJ databases">
        <title>Characterization of MphC-encoding regions from staphylococci of animal origin.</title>
        <authorList>
            <person name="Papagiannitsis C.C."/>
            <person name="Petinaki E."/>
        </authorList>
    </citation>
    <scope>NUCLEOTIDE SEQUENCE</scope>
    <source>
        <strain evidence="1">Sle-091lar</strain>
    </source>
</reference>
<name>A0A2H4UFT6_MAMLE</name>
<dbReference type="Proteomes" id="UP001223261">
    <property type="component" value="Chromosome"/>
</dbReference>
<dbReference type="EMBL" id="MG557993">
    <property type="protein sequence ID" value="ATZ72116.1"/>
    <property type="molecule type" value="Genomic_DNA"/>
</dbReference>
<dbReference type="EMBL" id="JAHLZN010000002">
    <property type="protein sequence ID" value="MBU6112704.1"/>
    <property type="molecule type" value="Genomic_DNA"/>
</dbReference>
<organism evidence="1">
    <name type="scientific">Mammaliicoccus lentus</name>
    <name type="common">Staphylococcus lentus</name>
    <dbReference type="NCBI Taxonomy" id="42858"/>
    <lineage>
        <taxon>Bacteria</taxon>
        <taxon>Bacillati</taxon>
        <taxon>Bacillota</taxon>
        <taxon>Bacilli</taxon>
        <taxon>Bacillales</taxon>
        <taxon>Staphylococcaceae</taxon>
        <taxon>Mammaliicoccus</taxon>
    </lineage>
</organism>
<reference evidence="3" key="3">
    <citation type="journal article" date="2023" name="Antibiotics">
        <title>Prevalence and Molecular Characterization of Methicillin-Resistant Staphylococci (MRS) and Mammaliicocci (MRM) in Dromedary Camels from Algeria: First Detection of SCCmec-mecC Hybrid in Methicillin-Resistant Mammaliicoccus lentus.</title>
        <authorList>
            <person name="Belhout C."/>
            <person name="Boyen F."/>
            <person name="Vereecke N."/>
            <person name="Theuns S."/>
            <person name="Taibi N."/>
            <person name="Stegger M."/>
            <person name="de la Fe-Rodriguez P.Y."/>
            <person name="Bouayad L."/>
            <person name="Elgroud R."/>
            <person name="Butaye P."/>
        </authorList>
    </citation>
    <scope>NUCLEOTIDE SEQUENCE</scope>
    <source>
        <strain evidence="3">7048</strain>
    </source>
</reference>
<dbReference type="RefSeq" id="WP_016999446.1">
    <property type="nucleotide sequence ID" value="NZ_CABIVY010000001.1"/>
</dbReference>
<protein>
    <submittedName>
        <fullName evidence="1">Uncharacterized protein</fullName>
    </submittedName>
</protein>
<evidence type="ECO:0000313" key="2">
    <source>
        <dbReference type="EMBL" id="MBU6112704.1"/>
    </source>
</evidence>